<sequence length="228" mass="24920">MFDPLRRRYHSRVWLLRLPGVYRPQADTRLLLSALRDARLGRPARALDLCTGSGVAAIAAARHGARQVTAVDRYLPAVLSARFNARMRGLPVRVRHGSVSSVEGQFDLITANPPYVPCASPDPARGAALAWDAGFDGRRCLDELCDRAADLLAPNGTLLVVHSALCGVSMTLESLRDKGLKSSVVARALEPFGPVMRSRIDYLESSGLIEPGERTEELVVIRADRIER</sequence>
<keyword evidence="1 5" id="KW-0489">Methyltransferase</keyword>
<dbReference type="PANTHER" id="PTHR45875">
    <property type="entry name" value="METHYLTRANSFERASE N6AMT1"/>
    <property type="match status" value="1"/>
</dbReference>
<keyword evidence="6" id="KW-1185">Reference proteome</keyword>
<dbReference type="InterPro" id="IPR029063">
    <property type="entry name" value="SAM-dependent_MTases_sf"/>
</dbReference>
<dbReference type="GO" id="GO:0008757">
    <property type="term" value="F:S-adenosylmethionine-dependent methyltransferase activity"/>
    <property type="evidence" value="ECO:0007669"/>
    <property type="project" value="TreeGrafter"/>
</dbReference>
<protein>
    <submittedName>
        <fullName evidence="5">Release factor glutamine methyltransferase</fullName>
    </submittedName>
</protein>
<dbReference type="Proteomes" id="UP000199025">
    <property type="component" value="Unassembled WGS sequence"/>
</dbReference>
<evidence type="ECO:0000313" key="5">
    <source>
        <dbReference type="EMBL" id="SFK00550.1"/>
    </source>
</evidence>
<dbReference type="InterPro" id="IPR007848">
    <property type="entry name" value="Small_mtfrase_dom"/>
</dbReference>
<accession>A0A1I3VZG7</accession>
<dbReference type="GO" id="GO:0032259">
    <property type="term" value="P:methylation"/>
    <property type="evidence" value="ECO:0007669"/>
    <property type="project" value="UniProtKB-KW"/>
</dbReference>
<dbReference type="STRING" id="115433.SAMN05421835_11211"/>
<dbReference type="SUPFAM" id="SSF53335">
    <property type="entry name" value="S-adenosyl-L-methionine-dependent methyltransferases"/>
    <property type="match status" value="1"/>
</dbReference>
<dbReference type="Pfam" id="PF05175">
    <property type="entry name" value="MTS"/>
    <property type="match status" value="1"/>
</dbReference>
<proteinExistence type="predicted"/>
<evidence type="ECO:0000256" key="2">
    <source>
        <dbReference type="ARBA" id="ARBA00022679"/>
    </source>
</evidence>
<dbReference type="EMBL" id="FORP01000012">
    <property type="protein sequence ID" value="SFK00550.1"/>
    <property type="molecule type" value="Genomic_DNA"/>
</dbReference>
<dbReference type="Gene3D" id="3.40.50.150">
    <property type="entry name" value="Vaccinia Virus protein VP39"/>
    <property type="match status" value="1"/>
</dbReference>
<name>A0A1I3VZG7_9PSEU</name>
<dbReference type="InterPro" id="IPR052190">
    <property type="entry name" value="Euk-Arch_PrmC-MTase"/>
</dbReference>
<evidence type="ECO:0000256" key="3">
    <source>
        <dbReference type="ARBA" id="ARBA00022691"/>
    </source>
</evidence>
<dbReference type="CDD" id="cd02440">
    <property type="entry name" value="AdoMet_MTases"/>
    <property type="match status" value="1"/>
</dbReference>
<dbReference type="GO" id="GO:0035657">
    <property type="term" value="C:eRF1 methyltransferase complex"/>
    <property type="evidence" value="ECO:0007669"/>
    <property type="project" value="TreeGrafter"/>
</dbReference>
<organism evidence="5 6">
    <name type="scientific">Amycolatopsis sacchari</name>
    <dbReference type="NCBI Taxonomy" id="115433"/>
    <lineage>
        <taxon>Bacteria</taxon>
        <taxon>Bacillati</taxon>
        <taxon>Actinomycetota</taxon>
        <taxon>Actinomycetes</taxon>
        <taxon>Pseudonocardiales</taxon>
        <taxon>Pseudonocardiaceae</taxon>
        <taxon>Amycolatopsis</taxon>
    </lineage>
</organism>
<evidence type="ECO:0000259" key="4">
    <source>
        <dbReference type="Pfam" id="PF05175"/>
    </source>
</evidence>
<reference evidence="5 6" key="1">
    <citation type="submission" date="2016-10" db="EMBL/GenBank/DDBJ databases">
        <authorList>
            <person name="de Groot N.N."/>
        </authorList>
    </citation>
    <scope>NUCLEOTIDE SEQUENCE [LARGE SCALE GENOMIC DNA]</scope>
    <source>
        <strain evidence="5 6">DSM 44468</strain>
    </source>
</reference>
<feature type="domain" description="Methyltransferase small" evidence="4">
    <location>
        <begin position="16"/>
        <end position="115"/>
    </location>
</feature>
<dbReference type="OrthoDB" id="8746524at2"/>
<dbReference type="GO" id="GO:0008276">
    <property type="term" value="F:protein methyltransferase activity"/>
    <property type="evidence" value="ECO:0007669"/>
    <property type="project" value="TreeGrafter"/>
</dbReference>
<keyword evidence="3" id="KW-0949">S-adenosyl-L-methionine</keyword>
<dbReference type="InterPro" id="IPR004557">
    <property type="entry name" value="PrmC-related"/>
</dbReference>
<dbReference type="AlphaFoldDB" id="A0A1I3VZG7"/>
<dbReference type="NCBIfam" id="TIGR00537">
    <property type="entry name" value="hemK_rel_arch"/>
    <property type="match status" value="1"/>
</dbReference>
<dbReference type="PANTHER" id="PTHR45875:SF1">
    <property type="entry name" value="METHYLTRANSFERASE N6AMT1"/>
    <property type="match status" value="1"/>
</dbReference>
<keyword evidence="2 5" id="KW-0808">Transferase</keyword>
<gene>
    <name evidence="5" type="ORF">SAMN05421835_11211</name>
</gene>
<evidence type="ECO:0000313" key="6">
    <source>
        <dbReference type="Proteomes" id="UP000199025"/>
    </source>
</evidence>
<evidence type="ECO:0000256" key="1">
    <source>
        <dbReference type="ARBA" id="ARBA00022603"/>
    </source>
</evidence>